<keyword evidence="3" id="KW-0547">Nucleotide-binding</keyword>
<dbReference type="InterPro" id="IPR027417">
    <property type="entry name" value="P-loop_NTPase"/>
</dbReference>
<dbReference type="SUPFAM" id="SSF52540">
    <property type="entry name" value="P-loop containing nucleoside triphosphate hydrolases"/>
    <property type="match status" value="1"/>
</dbReference>
<dbReference type="RefSeq" id="WP_194701674.1">
    <property type="nucleotide sequence ID" value="NZ_JADKNH010000005.1"/>
</dbReference>
<dbReference type="PANTHER" id="PTHR43776:SF7">
    <property type="entry name" value="D,D-DIPEPTIDE TRANSPORT ATP-BINDING PROTEIN DDPF-RELATED"/>
    <property type="match status" value="1"/>
</dbReference>
<dbReference type="PROSITE" id="PS00211">
    <property type="entry name" value="ABC_TRANSPORTER_1"/>
    <property type="match status" value="1"/>
</dbReference>
<accession>A0ABR9ZSJ7</accession>
<dbReference type="InterPro" id="IPR003439">
    <property type="entry name" value="ABC_transporter-like_ATP-bd"/>
</dbReference>
<dbReference type="EMBL" id="JADKNH010000005">
    <property type="protein sequence ID" value="MBF4693444.1"/>
    <property type="molecule type" value="Genomic_DNA"/>
</dbReference>
<dbReference type="NCBIfam" id="TIGR01727">
    <property type="entry name" value="oligo_HPY"/>
    <property type="match status" value="1"/>
</dbReference>
<keyword evidence="2" id="KW-0813">Transport</keyword>
<dbReference type="Pfam" id="PF08352">
    <property type="entry name" value="oligo_HPY"/>
    <property type="match status" value="1"/>
</dbReference>
<evidence type="ECO:0000313" key="7">
    <source>
        <dbReference type="Proteomes" id="UP000614200"/>
    </source>
</evidence>
<dbReference type="Gene3D" id="3.40.50.300">
    <property type="entry name" value="P-loop containing nucleotide triphosphate hydrolases"/>
    <property type="match status" value="1"/>
</dbReference>
<organism evidence="6 7">
    <name type="scientific">Fusibacter ferrireducens</name>
    <dbReference type="NCBI Taxonomy" id="2785058"/>
    <lineage>
        <taxon>Bacteria</taxon>
        <taxon>Bacillati</taxon>
        <taxon>Bacillota</taxon>
        <taxon>Clostridia</taxon>
        <taxon>Eubacteriales</taxon>
        <taxon>Eubacteriales Family XII. Incertae Sedis</taxon>
        <taxon>Fusibacter</taxon>
    </lineage>
</organism>
<protein>
    <submittedName>
        <fullName evidence="6">ABC transporter ATP-binding protein</fullName>
    </submittedName>
</protein>
<keyword evidence="7" id="KW-1185">Reference proteome</keyword>
<keyword evidence="4 6" id="KW-0067">ATP-binding</keyword>
<dbReference type="SMART" id="SM00382">
    <property type="entry name" value="AAA"/>
    <property type="match status" value="1"/>
</dbReference>
<dbReference type="GO" id="GO:0005524">
    <property type="term" value="F:ATP binding"/>
    <property type="evidence" value="ECO:0007669"/>
    <property type="project" value="UniProtKB-KW"/>
</dbReference>
<evidence type="ECO:0000313" key="6">
    <source>
        <dbReference type="EMBL" id="MBF4693444.1"/>
    </source>
</evidence>
<dbReference type="Pfam" id="PF00005">
    <property type="entry name" value="ABC_tran"/>
    <property type="match status" value="1"/>
</dbReference>
<dbReference type="InterPro" id="IPR050319">
    <property type="entry name" value="ABC_transp_ATP-bind"/>
</dbReference>
<evidence type="ECO:0000256" key="1">
    <source>
        <dbReference type="ARBA" id="ARBA00005417"/>
    </source>
</evidence>
<comment type="caution">
    <text evidence="6">The sequence shown here is derived from an EMBL/GenBank/DDBJ whole genome shotgun (WGS) entry which is preliminary data.</text>
</comment>
<dbReference type="InterPro" id="IPR013563">
    <property type="entry name" value="Oligopep_ABC_C"/>
</dbReference>
<sequence length="326" mass="36084">MSNDTLIEVKGLKKYFKVGKNQLLKAVDDVSFSIKRGETLGMVGESGCGKTTVGRTILGLYDVDGGSVLFDGVEVHAQKGKEYKALTKQMQMIFQDPYASLNPRKTVSAIVGEGLDIHKMYKTKAERMEKIYNLLELVGLNREHANRFPHEFSGGQRQRIGIARALAVEPKFIVCDEAISALDVSIQAQIINLLMKLQSQYEFTYLFIAHDLTMVQHISDSTAVMYLGTLVETGRTEDIFSKPLHPYTKGLLAAAPEADPDYEMSKPSPILTGEVPSPINPKPGCRFFGRCNVAIEICSKERPALVPVDEHHLVACHVVNTLKSEV</sequence>
<evidence type="ECO:0000259" key="5">
    <source>
        <dbReference type="PROSITE" id="PS50893"/>
    </source>
</evidence>
<dbReference type="Proteomes" id="UP000614200">
    <property type="component" value="Unassembled WGS sequence"/>
</dbReference>
<gene>
    <name evidence="6" type="ORF">ISU02_09950</name>
</gene>
<proteinExistence type="inferred from homology"/>
<evidence type="ECO:0000256" key="3">
    <source>
        <dbReference type="ARBA" id="ARBA00022741"/>
    </source>
</evidence>
<dbReference type="CDD" id="cd03257">
    <property type="entry name" value="ABC_NikE_OppD_transporters"/>
    <property type="match status" value="1"/>
</dbReference>
<evidence type="ECO:0000256" key="4">
    <source>
        <dbReference type="ARBA" id="ARBA00022840"/>
    </source>
</evidence>
<evidence type="ECO:0000256" key="2">
    <source>
        <dbReference type="ARBA" id="ARBA00022448"/>
    </source>
</evidence>
<comment type="similarity">
    <text evidence="1">Belongs to the ABC transporter superfamily.</text>
</comment>
<name>A0ABR9ZSJ7_9FIRM</name>
<dbReference type="PANTHER" id="PTHR43776">
    <property type="entry name" value="TRANSPORT ATP-BINDING PROTEIN"/>
    <property type="match status" value="1"/>
</dbReference>
<dbReference type="InterPro" id="IPR017871">
    <property type="entry name" value="ABC_transporter-like_CS"/>
</dbReference>
<dbReference type="PROSITE" id="PS50893">
    <property type="entry name" value="ABC_TRANSPORTER_2"/>
    <property type="match status" value="1"/>
</dbReference>
<dbReference type="InterPro" id="IPR003593">
    <property type="entry name" value="AAA+_ATPase"/>
</dbReference>
<feature type="domain" description="ABC transporter" evidence="5">
    <location>
        <begin position="7"/>
        <end position="252"/>
    </location>
</feature>
<reference evidence="6 7" key="1">
    <citation type="submission" date="2020-11" db="EMBL/GenBank/DDBJ databases">
        <title>Fusibacter basophilias sp. nov.</title>
        <authorList>
            <person name="Qiu D."/>
        </authorList>
    </citation>
    <scope>NUCLEOTIDE SEQUENCE [LARGE SCALE GENOMIC DNA]</scope>
    <source>
        <strain evidence="6 7">Q10-2</strain>
    </source>
</reference>